<dbReference type="EMBL" id="VSSQ01139084">
    <property type="protein sequence ID" value="MPN61860.1"/>
    <property type="molecule type" value="Genomic_DNA"/>
</dbReference>
<evidence type="ECO:0000313" key="2">
    <source>
        <dbReference type="EMBL" id="MPN61860.1"/>
    </source>
</evidence>
<sequence>MQNNARRVDSFTNMRFGGQPEKDLRLGQQGFRADALCAIKDLLAQSAKGTAQALSYQRLRMLLEPAGDDFRFQQFSDCWKLSEQFLFLIRHSLERLKAKG</sequence>
<comment type="caution">
    <text evidence="2">The sequence shown here is derived from an EMBL/GenBank/DDBJ whole genome shotgun (WGS) entry which is preliminary data.</text>
</comment>
<gene>
    <name evidence="2" type="ORF">SDC9_209605</name>
</gene>
<feature type="region of interest" description="Disordered" evidence="1">
    <location>
        <begin position="1"/>
        <end position="21"/>
    </location>
</feature>
<protein>
    <submittedName>
        <fullName evidence="2">Uncharacterized protein</fullName>
    </submittedName>
</protein>
<dbReference type="AlphaFoldDB" id="A0A645JFJ1"/>
<name>A0A645JFJ1_9ZZZZ</name>
<proteinExistence type="predicted"/>
<feature type="compositionally biased region" description="Polar residues" evidence="1">
    <location>
        <begin position="1"/>
        <end position="13"/>
    </location>
</feature>
<organism evidence="2">
    <name type="scientific">bioreactor metagenome</name>
    <dbReference type="NCBI Taxonomy" id="1076179"/>
    <lineage>
        <taxon>unclassified sequences</taxon>
        <taxon>metagenomes</taxon>
        <taxon>ecological metagenomes</taxon>
    </lineage>
</organism>
<reference evidence="2" key="1">
    <citation type="submission" date="2019-08" db="EMBL/GenBank/DDBJ databases">
        <authorList>
            <person name="Kucharzyk K."/>
            <person name="Murdoch R.W."/>
            <person name="Higgins S."/>
            <person name="Loffler F."/>
        </authorList>
    </citation>
    <scope>NUCLEOTIDE SEQUENCE</scope>
</reference>
<evidence type="ECO:0000256" key="1">
    <source>
        <dbReference type="SAM" id="MobiDB-lite"/>
    </source>
</evidence>
<accession>A0A645JFJ1</accession>